<proteinExistence type="predicted"/>
<accession>A0ACC0X1H2</accession>
<gene>
    <name evidence="1" type="ORF">Pint_29921</name>
</gene>
<protein>
    <submittedName>
        <fullName evidence="1">Uncharacterized protein</fullName>
    </submittedName>
</protein>
<keyword evidence="2" id="KW-1185">Reference proteome</keyword>
<reference evidence="2" key="1">
    <citation type="journal article" date="2023" name="G3 (Bethesda)">
        <title>Genome assembly and association tests identify interacting loci associated with vigor, precocity, and sex in interspecific pistachio rootstocks.</title>
        <authorList>
            <person name="Palmer W."/>
            <person name="Jacygrad E."/>
            <person name="Sagayaradj S."/>
            <person name="Cavanaugh K."/>
            <person name="Han R."/>
            <person name="Bertier L."/>
            <person name="Beede B."/>
            <person name="Kafkas S."/>
            <person name="Golino D."/>
            <person name="Preece J."/>
            <person name="Michelmore R."/>
        </authorList>
    </citation>
    <scope>NUCLEOTIDE SEQUENCE [LARGE SCALE GENOMIC DNA]</scope>
</reference>
<evidence type="ECO:0000313" key="1">
    <source>
        <dbReference type="EMBL" id="KAJ0008020.1"/>
    </source>
</evidence>
<comment type="caution">
    <text evidence="1">The sequence shown here is derived from an EMBL/GenBank/DDBJ whole genome shotgun (WGS) entry which is preliminary data.</text>
</comment>
<evidence type="ECO:0000313" key="2">
    <source>
        <dbReference type="Proteomes" id="UP001163603"/>
    </source>
</evidence>
<dbReference type="EMBL" id="CM047750">
    <property type="protein sequence ID" value="KAJ0008020.1"/>
    <property type="molecule type" value="Genomic_DNA"/>
</dbReference>
<dbReference type="Proteomes" id="UP001163603">
    <property type="component" value="Chromosome 15"/>
</dbReference>
<name>A0ACC0X1H2_9ROSI</name>
<sequence>MSIKLTSPTTSIRVALPFCSGINKLNFTPAGVREKKRRKQTCSFKINNAMSSLTEFQKNVQEIISTAATPMEIFNQMLVFPIINMVSAAMEEKWELNNRKAGILEPSTGRLLQDGLIFQQNFTVNSYEIGSDFRISIEALMNYLQETSLNHFKSAGILADGFGSTLEMTANDLIWVACRSHMEVYHYPSWADVVQVDGWMCRSREEQYASRVADPRLEDRQNSDAGIKVNLFLPILFVLMNKKTGKFSKASEEVMGELKPFFMHFDLPMNKDSRKLQGLDIDKADYIRTGLNPRWTDMDVNQHVSHIKLVNYVLEGVPRSVVESDELCAMTLEYRKECNMDSVLQSLSKFSSNHFINNQEIALDHSLSLECGTELVRGRTSWKK</sequence>
<organism evidence="1 2">
    <name type="scientific">Pistacia integerrima</name>
    <dbReference type="NCBI Taxonomy" id="434235"/>
    <lineage>
        <taxon>Eukaryota</taxon>
        <taxon>Viridiplantae</taxon>
        <taxon>Streptophyta</taxon>
        <taxon>Embryophyta</taxon>
        <taxon>Tracheophyta</taxon>
        <taxon>Spermatophyta</taxon>
        <taxon>Magnoliopsida</taxon>
        <taxon>eudicotyledons</taxon>
        <taxon>Gunneridae</taxon>
        <taxon>Pentapetalae</taxon>
        <taxon>rosids</taxon>
        <taxon>malvids</taxon>
        <taxon>Sapindales</taxon>
        <taxon>Anacardiaceae</taxon>
        <taxon>Pistacia</taxon>
    </lineage>
</organism>